<reference evidence="7" key="1">
    <citation type="submission" date="2016-10" db="EMBL/GenBank/DDBJ databases">
        <authorList>
            <person name="de Groot N.N."/>
        </authorList>
    </citation>
    <scope>NUCLEOTIDE SEQUENCE</scope>
</reference>
<protein>
    <submittedName>
        <fullName evidence="7">FIG048548: ATP synthase protein I2</fullName>
    </submittedName>
</protein>
<feature type="transmembrane region" description="Helical" evidence="6">
    <location>
        <begin position="81"/>
        <end position="99"/>
    </location>
</feature>
<dbReference type="InterPro" id="IPR005598">
    <property type="entry name" value="ATP_synth_I"/>
</dbReference>
<evidence type="ECO:0000256" key="4">
    <source>
        <dbReference type="ARBA" id="ARBA00022989"/>
    </source>
</evidence>
<evidence type="ECO:0000256" key="3">
    <source>
        <dbReference type="ARBA" id="ARBA00022692"/>
    </source>
</evidence>
<dbReference type="Pfam" id="PF03899">
    <property type="entry name" value="ATP-synt_I"/>
    <property type="match status" value="1"/>
</dbReference>
<sequence>MLVSIAYFSTIDAGLSALYGGVISLINTVLIIWHTNKQEKDVTISAQMGVGMMAISVIMRMAIMVSLILTGYFVFKLNADALIIGLVLGLISFLIDKVLQK</sequence>
<dbReference type="EMBL" id="FPHZ01000192">
    <property type="protein sequence ID" value="SFV88947.1"/>
    <property type="molecule type" value="Genomic_DNA"/>
</dbReference>
<feature type="transmembrane region" description="Helical" evidence="6">
    <location>
        <begin position="6"/>
        <end position="33"/>
    </location>
</feature>
<evidence type="ECO:0000256" key="5">
    <source>
        <dbReference type="ARBA" id="ARBA00023136"/>
    </source>
</evidence>
<feature type="transmembrane region" description="Helical" evidence="6">
    <location>
        <begin position="54"/>
        <end position="75"/>
    </location>
</feature>
<evidence type="ECO:0000256" key="1">
    <source>
        <dbReference type="ARBA" id="ARBA00004651"/>
    </source>
</evidence>
<gene>
    <name evidence="7" type="ORF">MNB_SUP05-SYMBIONT-4-1101</name>
    <name evidence="8" type="ORF">MNB_SUP05-SYMBIONT-5-69</name>
</gene>
<name>A0A1W1DYE0_9ZZZZ</name>
<evidence type="ECO:0000313" key="7">
    <source>
        <dbReference type="EMBL" id="SFV86723.1"/>
    </source>
</evidence>
<proteinExistence type="predicted"/>
<keyword evidence="2" id="KW-1003">Cell membrane</keyword>
<evidence type="ECO:0000256" key="6">
    <source>
        <dbReference type="SAM" id="Phobius"/>
    </source>
</evidence>
<dbReference type="AlphaFoldDB" id="A0A1W1DYE0"/>
<keyword evidence="5 6" id="KW-0472">Membrane</keyword>
<keyword evidence="4 6" id="KW-1133">Transmembrane helix</keyword>
<evidence type="ECO:0000256" key="2">
    <source>
        <dbReference type="ARBA" id="ARBA00022475"/>
    </source>
</evidence>
<comment type="subcellular location">
    <subcellularLocation>
        <location evidence="1">Cell membrane</location>
        <topology evidence="1">Multi-pass membrane protein</topology>
    </subcellularLocation>
</comment>
<evidence type="ECO:0000313" key="8">
    <source>
        <dbReference type="EMBL" id="SFV88947.1"/>
    </source>
</evidence>
<accession>A0A1W1DYE0</accession>
<keyword evidence="3 6" id="KW-0812">Transmembrane</keyword>
<dbReference type="EMBL" id="FPHY01000102">
    <property type="protein sequence ID" value="SFV86723.1"/>
    <property type="molecule type" value="Genomic_DNA"/>
</dbReference>
<organism evidence="7">
    <name type="scientific">hydrothermal vent metagenome</name>
    <dbReference type="NCBI Taxonomy" id="652676"/>
    <lineage>
        <taxon>unclassified sequences</taxon>
        <taxon>metagenomes</taxon>
        <taxon>ecological metagenomes</taxon>
    </lineage>
</organism>
<dbReference type="GO" id="GO:0005886">
    <property type="term" value="C:plasma membrane"/>
    <property type="evidence" value="ECO:0007669"/>
    <property type="project" value="UniProtKB-SubCell"/>
</dbReference>